<feature type="region of interest" description="Disordered" evidence="1">
    <location>
        <begin position="180"/>
        <end position="207"/>
    </location>
</feature>
<protein>
    <submittedName>
        <fullName evidence="2">Uncharacterized protein</fullName>
    </submittedName>
</protein>
<dbReference type="AlphaFoldDB" id="A0A7J7MUF8"/>
<accession>A0A7J7MUF8</accession>
<dbReference type="EMBL" id="JACGCM010001219">
    <property type="protein sequence ID" value="KAF6158526.1"/>
    <property type="molecule type" value="Genomic_DNA"/>
</dbReference>
<reference evidence="2 3" key="1">
    <citation type="journal article" date="2020" name="IScience">
        <title>Genome Sequencing of the Endangered Kingdonia uniflora (Circaeasteraceae, Ranunculales) Reveals Potential Mechanisms of Evolutionary Specialization.</title>
        <authorList>
            <person name="Sun Y."/>
            <person name="Deng T."/>
            <person name="Zhang A."/>
            <person name="Moore M.J."/>
            <person name="Landis J.B."/>
            <person name="Lin N."/>
            <person name="Zhang H."/>
            <person name="Zhang X."/>
            <person name="Huang J."/>
            <person name="Zhang X."/>
            <person name="Sun H."/>
            <person name="Wang H."/>
        </authorList>
    </citation>
    <scope>NUCLEOTIDE SEQUENCE [LARGE SCALE GENOMIC DNA]</scope>
    <source>
        <strain evidence="2">TB1705</strain>
        <tissue evidence="2">Leaf</tissue>
    </source>
</reference>
<evidence type="ECO:0000313" key="2">
    <source>
        <dbReference type="EMBL" id="KAF6158526.1"/>
    </source>
</evidence>
<comment type="caution">
    <text evidence="2">The sequence shown here is derived from an EMBL/GenBank/DDBJ whole genome shotgun (WGS) entry which is preliminary data.</text>
</comment>
<name>A0A7J7MUF8_9MAGN</name>
<proteinExistence type="predicted"/>
<keyword evidence="3" id="KW-1185">Reference proteome</keyword>
<evidence type="ECO:0000313" key="3">
    <source>
        <dbReference type="Proteomes" id="UP000541444"/>
    </source>
</evidence>
<gene>
    <name evidence="2" type="ORF">GIB67_040040</name>
</gene>
<evidence type="ECO:0000256" key="1">
    <source>
        <dbReference type="SAM" id="MobiDB-lite"/>
    </source>
</evidence>
<sequence>MKPIHVCLIFGLHVSPIANEFLFVDLAHIINFRMRRFPKKKNTYGLKKIDGDLKQAKLERHHDDVLRLNLLKIILSFLLPNKGRNIENHGKMLKQIAMSTIRDNTLPLGDGTLLLGQYQLFTPKKIMKSKREEEENLIQQVAPRERLEVVKDLIVEDEVEAERKVNMEAISSEYGGDLLEWKMGDEKDDEDEKDDSDKKDVEEKMEDSEQQTLVVYYDGKKANETMEAKIDVVLFYQEEVVGKAYQNSTNQITIVSVEEQSKVEVIEGKNDDDGISQKKPNPMKFVLIESEVDITLKKRHTLTDEDINNRTFSLVCQMNLLHAHLDELLSGVLFEYFIQRPISHR</sequence>
<organism evidence="2 3">
    <name type="scientific">Kingdonia uniflora</name>
    <dbReference type="NCBI Taxonomy" id="39325"/>
    <lineage>
        <taxon>Eukaryota</taxon>
        <taxon>Viridiplantae</taxon>
        <taxon>Streptophyta</taxon>
        <taxon>Embryophyta</taxon>
        <taxon>Tracheophyta</taxon>
        <taxon>Spermatophyta</taxon>
        <taxon>Magnoliopsida</taxon>
        <taxon>Ranunculales</taxon>
        <taxon>Circaeasteraceae</taxon>
        <taxon>Kingdonia</taxon>
    </lineage>
</organism>
<dbReference type="Proteomes" id="UP000541444">
    <property type="component" value="Unassembled WGS sequence"/>
</dbReference>